<dbReference type="Proteomes" id="UP000053354">
    <property type="component" value="Chromosome"/>
</dbReference>
<dbReference type="RefSeq" id="WP_049693700.1">
    <property type="nucleotide sequence ID" value="NZ_CP016540.2"/>
</dbReference>
<evidence type="ECO:0000313" key="3">
    <source>
        <dbReference type="Proteomes" id="UP000053354"/>
    </source>
</evidence>
<dbReference type="OrthoDB" id="2428213at2"/>
<sequence>MFWLKFFLLMASVFGVIWFVKWVLRKTFKIKKEKIDWFSYNHINNLHKKIDWTIRIATMIGSIFVIYLFVFKEYPIALYLIVWGAFIVIDYSVRAFFEWKYTDNPKQWILTMSEITIWVIVASIAMIQLDLVNLRL</sequence>
<dbReference type="Pfam" id="PF13789">
    <property type="entry name" value="DUF4181"/>
    <property type="match status" value="1"/>
</dbReference>
<proteinExistence type="predicted"/>
<keyword evidence="3" id="KW-1185">Reference proteome</keyword>
<dbReference type="AlphaFoldDB" id="A0A1B1S1Q4"/>
<dbReference type="InterPro" id="IPR025441">
    <property type="entry name" value="DUF4181"/>
</dbReference>
<keyword evidence="1" id="KW-1133">Transmembrane helix</keyword>
<feature type="transmembrane region" description="Helical" evidence="1">
    <location>
        <begin position="52"/>
        <end position="70"/>
    </location>
</feature>
<dbReference type="KEGG" id="pll:I858_008830"/>
<protein>
    <recommendedName>
        <fullName evidence="4">DUF4181 domain-containing protein</fullName>
    </recommendedName>
</protein>
<evidence type="ECO:0000313" key="2">
    <source>
        <dbReference type="EMBL" id="ANU27094.1"/>
    </source>
</evidence>
<dbReference type="STRING" id="1302659.I858_008830"/>
<evidence type="ECO:0000256" key="1">
    <source>
        <dbReference type="SAM" id="Phobius"/>
    </source>
</evidence>
<name>A0A1B1S1Q4_9BACL</name>
<evidence type="ECO:0008006" key="4">
    <source>
        <dbReference type="Google" id="ProtNLM"/>
    </source>
</evidence>
<keyword evidence="1" id="KW-0472">Membrane</keyword>
<feature type="transmembrane region" description="Helical" evidence="1">
    <location>
        <begin position="6"/>
        <end position="24"/>
    </location>
</feature>
<reference evidence="2" key="1">
    <citation type="submission" date="2016-10" db="EMBL/GenBank/DDBJ databases">
        <authorList>
            <person name="See-Too W.S."/>
        </authorList>
    </citation>
    <scope>NUCLEOTIDE SEQUENCE</scope>
    <source>
        <strain evidence="2">L10.15</strain>
    </source>
</reference>
<feature type="transmembrane region" description="Helical" evidence="1">
    <location>
        <begin position="76"/>
        <end position="97"/>
    </location>
</feature>
<gene>
    <name evidence="2" type="ORF">I858_008830</name>
</gene>
<accession>A0A1B1S1Q4</accession>
<feature type="transmembrane region" description="Helical" evidence="1">
    <location>
        <begin position="109"/>
        <end position="129"/>
    </location>
</feature>
<keyword evidence="1" id="KW-0812">Transmembrane</keyword>
<dbReference type="EMBL" id="CP016540">
    <property type="protein sequence ID" value="ANU27094.1"/>
    <property type="molecule type" value="Genomic_DNA"/>
</dbReference>
<organism evidence="2 3">
    <name type="scientific">Planococcus versutus</name>
    <dbReference type="NCBI Taxonomy" id="1302659"/>
    <lineage>
        <taxon>Bacteria</taxon>
        <taxon>Bacillati</taxon>
        <taxon>Bacillota</taxon>
        <taxon>Bacilli</taxon>
        <taxon>Bacillales</taxon>
        <taxon>Caryophanaceae</taxon>
        <taxon>Planococcus</taxon>
    </lineage>
</organism>